<dbReference type="EMBL" id="LSSK01000039">
    <property type="protein sequence ID" value="OMH85850.1"/>
    <property type="molecule type" value="Genomic_DNA"/>
</dbReference>
<reference evidence="2" key="1">
    <citation type="submission" date="2017-01" db="EMBL/GenBank/DDBJ databases">
        <authorList>
            <person name="Wang Y."/>
            <person name="White M."/>
            <person name="Kvist S."/>
            <person name="Moncalvo J.-M."/>
        </authorList>
    </citation>
    <scope>NUCLEOTIDE SEQUENCE [LARGE SCALE GENOMIC DNA]</scope>
    <source>
        <strain evidence="2">COL-18-3</strain>
    </source>
</reference>
<accession>A0A1R1PY16</accession>
<organism evidence="1 2">
    <name type="scientific">Zancudomyces culisetae</name>
    <name type="common">Gut fungus</name>
    <name type="synonym">Smittium culisetae</name>
    <dbReference type="NCBI Taxonomy" id="1213189"/>
    <lineage>
        <taxon>Eukaryota</taxon>
        <taxon>Fungi</taxon>
        <taxon>Fungi incertae sedis</taxon>
        <taxon>Zoopagomycota</taxon>
        <taxon>Kickxellomycotina</taxon>
        <taxon>Harpellomycetes</taxon>
        <taxon>Harpellales</taxon>
        <taxon>Legeriomycetaceae</taxon>
        <taxon>Zancudomyces</taxon>
    </lineage>
</organism>
<protein>
    <submittedName>
        <fullName evidence="1">Uncharacterized protein</fullName>
    </submittedName>
</protein>
<proteinExistence type="predicted"/>
<sequence>MFLSSIHHLQQPFNLPDVSRLLCGKFCTHQNRKPIIALAPRTSFNIFVFHFGFVAASDSYQRFVDVSSFQASRFVFCCSEIPPNLEPSIFL</sequence>
<keyword evidence="2" id="KW-1185">Reference proteome</keyword>
<evidence type="ECO:0000313" key="1">
    <source>
        <dbReference type="EMBL" id="OMH85850.1"/>
    </source>
</evidence>
<evidence type="ECO:0000313" key="2">
    <source>
        <dbReference type="Proteomes" id="UP000188320"/>
    </source>
</evidence>
<comment type="caution">
    <text evidence="1">The sequence shown here is derived from an EMBL/GenBank/DDBJ whole genome shotgun (WGS) entry which is preliminary data.</text>
</comment>
<gene>
    <name evidence="1" type="ORF">AX774_g595</name>
</gene>
<dbReference type="Proteomes" id="UP000188320">
    <property type="component" value="Unassembled WGS sequence"/>
</dbReference>
<dbReference type="AlphaFoldDB" id="A0A1R1PY16"/>
<name>A0A1R1PY16_ZANCU</name>